<feature type="compositionally biased region" description="Basic and acidic residues" evidence="1">
    <location>
        <begin position="151"/>
        <end position="161"/>
    </location>
</feature>
<feature type="domain" description="DUF6534" evidence="3">
    <location>
        <begin position="1"/>
        <end position="79"/>
    </location>
</feature>
<evidence type="ECO:0000313" key="4">
    <source>
        <dbReference type="EMBL" id="KAG7096666.1"/>
    </source>
</evidence>
<keyword evidence="2" id="KW-0472">Membrane</keyword>
<evidence type="ECO:0000313" key="5">
    <source>
        <dbReference type="Proteomes" id="UP001049176"/>
    </source>
</evidence>
<organism evidence="4 5">
    <name type="scientific">Marasmius oreades</name>
    <name type="common">fairy-ring Marasmius</name>
    <dbReference type="NCBI Taxonomy" id="181124"/>
    <lineage>
        <taxon>Eukaryota</taxon>
        <taxon>Fungi</taxon>
        <taxon>Dikarya</taxon>
        <taxon>Basidiomycota</taxon>
        <taxon>Agaricomycotina</taxon>
        <taxon>Agaricomycetes</taxon>
        <taxon>Agaricomycetidae</taxon>
        <taxon>Agaricales</taxon>
        <taxon>Marasmiineae</taxon>
        <taxon>Marasmiaceae</taxon>
        <taxon>Marasmius</taxon>
    </lineage>
</organism>
<dbReference type="EMBL" id="CM032182">
    <property type="protein sequence ID" value="KAG7096666.1"/>
    <property type="molecule type" value="Genomic_DNA"/>
</dbReference>
<dbReference type="Proteomes" id="UP001049176">
    <property type="component" value="Chromosome 2"/>
</dbReference>
<dbReference type="RefSeq" id="XP_043013136.1">
    <property type="nucleotide sequence ID" value="XM_043148537.1"/>
</dbReference>
<dbReference type="KEGG" id="more:E1B28_004081"/>
<dbReference type="InterPro" id="IPR045339">
    <property type="entry name" value="DUF6534"/>
</dbReference>
<comment type="caution">
    <text evidence="4">The sequence shown here is derived from an EMBL/GenBank/DDBJ whole genome shotgun (WGS) entry which is preliminary data.</text>
</comment>
<keyword evidence="2" id="KW-0812">Transmembrane</keyword>
<dbReference type="Pfam" id="PF20152">
    <property type="entry name" value="DUF6534"/>
    <property type="match status" value="1"/>
</dbReference>
<feature type="transmembrane region" description="Helical" evidence="2">
    <location>
        <begin position="47"/>
        <end position="67"/>
    </location>
</feature>
<proteinExistence type="predicted"/>
<keyword evidence="2" id="KW-1133">Transmembrane helix</keyword>
<protein>
    <recommendedName>
        <fullName evidence="3">DUF6534 domain-containing protein</fullName>
    </recommendedName>
</protein>
<feature type="transmembrane region" description="Helical" evidence="2">
    <location>
        <begin position="5"/>
        <end position="27"/>
    </location>
</feature>
<dbReference type="AlphaFoldDB" id="A0A9P7UXU9"/>
<evidence type="ECO:0000259" key="3">
    <source>
        <dbReference type="Pfam" id="PF20152"/>
    </source>
</evidence>
<sequence length="161" mass="17770">MISKLIVFSVSTGLLTSICAIASLISVRFCYTKFLLSTMTLPLLKNLVWGKTLIYVTFYFCLGRLYSNSLLATLNARKSIRGETEDGDSSQSFSLQTFPVPRGTRRCHKLPRSPNTNIAIKIDTTHELVRDSEQGIQLEKGDGANTSVAEKSVEVTAGEKM</sequence>
<keyword evidence="5" id="KW-1185">Reference proteome</keyword>
<gene>
    <name evidence="4" type="ORF">E1B28_004081</name>
</gene>
<feature type="region of interest" description="Disordered" evidence="1">
    <location>
        <begin position="139"/>
        <end position="161"/>
    </location>
</feature>
<name>A0A9P7UXU9_9AGAR</name>
<dbReference type="GeneID" id="66073157"/>
<evidence type="ECO:0000256" key="2">
    <source>
        <dbReference type="SAM" id="Phobius"/>
    </source>
</evidence>
<reference evidence="4" key="1">
    <citation type="journal article" date="2021" name="Genome Biol. Evol.">
        <title>The assembled and annotated genome of the fairy-ring fungus Marasmius oreades.</title>
        <authorList>
            <person name="Hiltunen M."/>
            <person name="Ament-Velasquez S.L."/>
            <person name="Johannesson H."/>
        </authorList>
    </citation>
    <scope>NUCLEOTIDE SEQUENCE</scope>
    <source>
        <strain evidence="4">03SP1</strain>
    </source>
</reference>
<dbReference type="OrthoDB" id="3263055at2759"/>
<accession>A0A9P7UXU9</accession>
<evidence type="ECO:0000256" key="1">
    <source>
        <dbReference type="SAM" id="MobiDB-lite"/>
    </source>
</evidence>